<accession>A0A2Z6SFD4</accession>
<dbReference type="Pfam" id="PF07714">
    <property type="entry name" value="PK_Tyr_Ser-Thr"/>
    <property type="match status" value="1"/>
</dbReference>
<evidence type="ECO:0000313" key="3">
    <source>
        <dbReference type="Proteomes" id="UP000247702"/>
    </source>
</evidence>
<protein>
    <recommendedName>
        <fullName evidence="1">Protein kinase domain-containing protein</fullName>
    </recommendedName>
</protein>
<dbReference type="SUPFAM" id="SSF56112">
    <property type="entry name" value="Protein kinase-like (PK-like)"/>
    <property type="match status" value="1"/>
</dbReference>
<dbReference type="InterPro" id="IPR000719">
    <property type="entry name" value="Prot_kinase_dom"/>
</dbReference>
<dbReference type="GO" id="GO:0005524">
    <property type="term" value="F:ATP binding"/>
    <property type="evidence" value="ECO:0007669"/>
    <property type="project" value="InterPro"/>
</dbReference>
<feature type="domain" description="Protein kinase" evidence="1">
    <location>
        <begin position="547"/>
        <end position="819"/>
    </location>
</feature>
<dbReference type="AlphaFoldDB" id="A0A2Z6SFD4"/>
<organism evidence="2 3">
    <name type="scientific">Rhizophagus clarus</name>
    <dbReference type="NCBI Taxonomy" id="94130"/>
    <lineage>
        <taxon>Eukaryota</taxon>
        <taxon>Fungi</taxon>
        <taxon>Fungi incertae sedis</taxon>
        <taxon>Mucoromycota</taxon>
        <taxon>Glomeromycotina</taxon>
        <taxon>Glomeromycetes</taxon>
        <taxon>Glomerales</taxon>
        <taxon>Glomeraceae</taxon>
        <taxon>Rhizophagus</taxon>
    </lineage>
</organism>
<dbReference type="Gene3D" id="1.10.510.10">
    <property type="entry name" value="Transferase(Phosphotransferase) domain 1"/>
    <property type="match status" value="1"/>
</dbReference>
<sequence>MPSQCKKCDEKYIYKHNANNEWCKSCQINDLKNNFLSWSGNEIIDDFIQEMQNKIVDYNDTIFEWIPFDQLGDIKKIIKNDSITIYSAIWEDGPLDYDNDENEYIRVQDEKVFLKCSHDLTEILNKAKTYSIKKQYDKFLNILGISQNPYTEEYIMVLEDEYCENCGEPIKIEDTGVEFCKSCQINYLEKNFTNMSGNKIIDDFVQEMRLKMNDFNESVFEWIPNDQFYNIKEMSNNNFNITYLAKWRDGELSYKYEQKEWVRNPGNEVVLKYLYNSQNFTKESLNNEVKEYSLKKGRDGVLGISQDPHTNDYILIFQNICCEKCGKQYINLMNQTYKWCKPCQINYLKENFTNWSSGNEEIDDLIHETQLRIDNMLDKVFEWIPYNQFSDIDEIEEGKFSALWKDGSLIYDYGGKKEWIRNPNKKVCLKYLYDSQNNIDVFLDEVKTYLTKELEEIEIHGISQDPFTNDYIIVLYQRDSYGCCEECGEEYNKDNEWCKKCQMDKINKKFLSWSGNKKIDDFVKELQSKIEDPDNNIIFEWIPYNQFSDIKEVGNGGFATVYSAIWKDGLLEYEYNYGWTRTSNTKVALKYLINSQDISDEFLSEVKAYSNHIEFDILKIFGISQEPSTKNYVMVLEYAEGGNFNDWMIVNHDYFYWSAKLDTLYAIISGLLKIHEKEMVHRDFHTGNILFKNPIFHKSELSLYISDMGLSGEAGNTDKTGIYGVLPYVAPEVLRGEPYTKASDIYSFGMIMYFTATGRQPFANREHDFNLTLDICKDNDRPRISEQEAPQFYIDLMKRCWDSDPDSRPDARELESLIFNLSTDRKIKEQLEEADEYDKAQSTYYSVIHSNAFYISRMLDTSELPGQLKGIGLE</sequence>
<name>A0A2Z6SFD4_9GLOM</name>
<evidence type="ECO:0000313" key="2">
    <source>
        <dbReference type="EMBL" id="GBC10595.1"/>
    </source>
</evidence>
<keyword evidence="3" id="KW-1185">Reference proteome</keyword>
<dbReference type="EMBL" id="BEXD01004399">
    <property type="protein sequence ID" value="GBC10595.1"/>
    <property type="molecule type" value="Genomic_DNA"/>
</dbReference>
<proteinExistence type="predicted"/>
<dbReference type="InterPro" id="IPR011009">
    <property type="entry name" value="Kinase-like_dom_sf"/>
</dbReference>
<evidence type="ECO:0000259" key="1">
    <source>
        <dbReference type="PROSITE" id="PS50011"/>
    </source>
</evidence>
<dbReference type="PANTHER" id="PTHR44329">
    <property type="entry name" value="SERINE/THREONINE-PROTEIN KINASE TNNI3K-RELATED"/>
    <property type="match status" value="1"/>
</dbReference>
<dbReference type="Proteomes" id="UP000247702">
    <property type="component" value="Unassembled WGS sequence"/>
</dbReference>
<dbReference type="STRING" id="94130.A0A2Z6SFD4"/>
<reference evidence="2 3" key="1">
    <citation type="submission" date="2017-11" db="EMBL/GenBank/DDBJ databases">
        <title>The genome of Rhizophagus clarus HR1 reveals common genetic basis of auxotrophy among arbuscular mycorrhizal fungi.</title>
        <authorList>
            <person name="Kobayashi Y."/>
        </authorList>
    </citation>
    <scope>NUCLEOTIDE SEQUENCE [LARGE SCALE GENOMIC DNA]</scope>
    <source>
        <strain evidence="2 3">HR1</strain>
    </source>
</reference>
<dbReference type="InterPro" id="IPR001245">
    <property type="entry name" value="Ser-Thr/Tyr_kinase_cat_dom"/>
</dbReference>
<dbReference type="InterPro" id="IPR051681">
    <property type="entry name" value="Ser/Thr_Kinases-Pseudokinases"/>
</dbReference>
<comment type="caution">
    <text evidence="2">The sequence shown here is derived from an EMBL/GenBank/DDBJ whole genome shotgun (WGS) entry which is preliminary data.</text>
</comment>
<dbReference type="PROSITE" id="PS50011">
    <property type="entry name" value="PROTEIN_KINASE_DOM"/>
    <property type="match status" value="1"/>
</dbReference>
<gene>
    <name evidence="2" type="ORF">RclHR1_09760005</name>
</gene>
<dbReference type="GO" id="GO:0004674">
    <property type="term" value="F:protein serine/threonine kinase activity"/>
    <property type="evidence" value="ECO:0007669"/>
    <property type="project" value="TreeGrafter"/>
</dbReference>